<dbReference type="RefSeq" id="WP_154544961.1">
    <property type="nucleotide sequence ID" value="NZ_VULO01000007.1"/>
</dbReference>
<evidence type="ECO:0000313" key="1">
    <source>
        <dbReference type="EMBL" id="MSS84530.1"/>
    </source>
</evidence>
<sequence length="72" mass="7825">MSVQLPATPALMSVKDFAQWHGISESVVRECLNGTARNYPPLQAKRTKPGKGGLIYITAEQAAEWRASLPDA</sequence>
<organism evidence="1 2">
    <name type="scientific">Scrofimicrobium canadense</name>
    <dbReference type="NCBI Taxonomy" id="2652290"/>
    <lineage>
        <taxon>Bacteria</taxon>
        <taxon>Bacillati</taxon>
        <taxon>Actinomycetota</taxon>
        <taxon>Actinomycetes</taxon>
        <taxon>Actinomycetales</taxon>
        <taxon>Actinomycetaceae</taxon>
        <taxon>Scrofimicrobium</taxon>
    </lineage>
</organism>
<gene>
    <name evidence="1" type="ORF">FYJ24_07075</name>
</gene>
<protein>
    <recommendedName>
        <fullName evidence="3">Helix-turn-helix domain-containing protein</fullName>
    </recommendedName>
</protein>
<proteinExistence type="predicted"/>
<name>A0A6N7VU75_9ACTO</name>
<dbReference type="AlphaFoldDB" id="A0A6N7VU75"/>
<reference evidence="1 2" key="1">
    <citation type="submission" date="2019-08" db="EMBL/GenBank/DDBJ databases">
        <title>In-depth cultivation of the pig gut microbiome towards novel bacterial diversity and tailored functional studies.</title>
        <authorList>
            <person name="Wylensek D."/>
            <person name="Hitch T.C.A."/>
            <person name="Clavel T."/>
        </authorList>
    </citation>
    <scope>NUCLEOTIDE SEQUENCE [LARGE SCALE GENOMIC DNA]</scope>
    <source>
        <strain evidence="1 2">WB03_NA08</strain>
    </source>
</reference>
<evidence type="ECO:0008006" key="3">
    <source>
        <dbReference type="Google" id="ProtNLM"/>
    </source>
</evidence>
<evidence type="ECO:0000313" key="2">
    <source>
        <dbReference type="Proteomes" id="UP000470875"/>
    </source>
</evidence>
<comment type="caution">
    <text evidence="1">The sequence shown here is derived from an EMBL/GenBank/DDBJ whole genome shotgun (WGS) entry which is preliminary data.</text>
</comment>
<dbReference type="EMBL" id="VULO01000007">
    <property type="protein sequence ID" value="MSS84530.1"/>
    <property type="molecule type" value="Genomic_DNA"/>
</dbReference>
<dbReference type="Proteomes" id="UP000470875">
    <property type="component" value="Unassembled WGS sequence"/>
</dbReference>
<accession>A0A6N7VU75</accession>
<keyword evidence="2" id="KW-1185">Reference proteome</keyword>